<evidence type="ECO:0000256" key="2">
    <source>
        <dbReference type="PROSITE-ProRule" id="PRU00335"/>
    </source>
</evidence>
<evidence type="ECO:0000259" key="4">
    <source>
        <dbReference type="PROSITE" id="PS50977"/>
    </source>
</evidence>
<feature type="region of interest" description="Disordered" evidence="3">
    <location>
        <begin position="1"/>
        <end position="23"/>
    </location>
</feature>
<evidence type="ECO:0000313" key="5">
    <source>
        <dbReference type="EMBL" id="TCK24976.1"/>
    </source>
</evidence>
<accession>A0A4V2PIJ9</accession>
<dbReference type="SUPFAM" id="SSF46689">
    <property type="entry name" value="Homeodomain-like"/>
    <property type="match status" value="1"/>
</dbReference>
<dbReference type="GO" id="GO:0003700">
    <property type="term" value="F:DNA-binding transcription factor activity"/>
    <property type="evidence" value="ECO:0007669"/>
    <property type="project" value="TreeGrafter"/>
</dbReference>
<dbReference type="Proteomes" id="UP000295560">
    <property type="component" value="Unassembled WGS sequence"/>
</dbReference>
<dbReference type="SUPFAM" id="SSF48498">
    <property type="entry name" value="Tetracyclin repressor-like, C-terminal domain"/>
    <property type="match status" value="1"/>
</dbReference>
<dbReference type="Pfam" id="PF00440">
    <property type="entry name" value="TetR_N"/>
    <property type="match status" value="1"/>
</dbReference>
<comment type="caution">
    <text evidence="5">The sequence shown here is derived from an EMBL/GenBank/DDBJ whole genome shotgun (WGS) entry which is preliminary data.</text>
</comment>
<dbReference type="InterPro" id="IPR050109">
    <property type="entry name" value="HTH-type_TetR-like_transc_reg"/>
</dbReference>
<evidence type="ECO:0000256" key="1">
    <source>
        <dbReference type="ARBA" id="ARBA00023125"/>
    </source>
</evidence>
<dbReference type="RefSeq" id="WP_243653257.1">
    <property type="nucleotide sequence ID" value="NZ_SMFZ01000001.1"/>
</dbReference>
<dbReference type="GO" id="GO:0000976">
    <property type="term" value="F:transcription cis-regulatory region binding"/>
    <property type="evidence" value="ECO:0007669"/>
    <property type="project" value="TreeGrafter"/>
</dbReference>
<evidence type="ECO:0000313" key="6">
    <source>
        <dbReference type="Proteomes" id="UP000295560"/>
    </source>
</evidence>
<sequence length="211" mass="22613">MSSATGPDGSAPRRRGRRGTGEDTKAQLLVAARAEFSAHGYDGATVRRIAERAGVDAAMVNHWFGGKDSLFTASLQVPVDPAMIREKVLPGDPERLGERIVRMFLWIWDESGPDPFVALLRSVAAYPPAARMMREFVGRVVIAPVVGAVSPDRHAERGALLASQIVGLGMVRYVVQLEPLATAGHDDVVAAIAPTLQRYLTGDLGSMNPDS</sequence>
<dbReference type="AlphaFoldDB" id="A0A4V2PIJ9"/>
<dbReference type="EMBL" id="SMFZ01000001">
    <property type="protein sequence ID" value="TCK24976.1"/>
    <property type="molecule type" value="Genomic_DNA"/>
</dbReference>
<dbReference type="PANTHER" id="PTHR30055">
    <property type="entry name" value="HTH-TYPE TRANSCRIPTIONAL REGULATOR RUTR"/>
    <property type="match status" value="1"/>
</dbReference>
<dbReference type="PROSITE" id="PS50977">
    <property type="entry name" value="HTH_TETR_2"/>
    <property type="match status" value="1"/>
</dbReference>
<gene>
    <name evidence="5" type="ORF">EV378_0772</name>
</gene>
<dbReference type="InterPro" id="IPR036271">
    <property type="entry name" value="Tet_transcr_reg_TetR-rel_C_sf"/>
</dbReference>
<reference evidence="5 6" key="1">
    <citation type="submission" date="2019-03" db="EMBL/GenBank/DDBJ databases">
        <title>Sequencing the genomes of 1000 actinobacteria strains.</title>
        <authorList>
            <person name="Klenk H.-P."/>
        </authorList>
    </citation>
    <scope>NUCLEOTIDE SEQUENCE [LARGE SCALE GENOMIC DNA]</scope>
    <source>
        <strain evidence="5 6">DSM 44969</strain>
    </source>
</reference>
<dbReference type="InterPro" id="IPR041678">
    <property type="entry name" value="TetR_C_16"/>
</dbReference>
<name>A0A4V2PIJ9_PSEEN</name>
<dbReference type="InterPro" id="IPR009057">
    <property type="entry name" value="Homeodomain-like_sf"/>
</dbReference>
<feature type="DNA-binding region" description="H-T-H motif" evidence="2">
    <location>
        <begin position="45"/>
        <end position="64"/>
    </location>
</feature>
<proteinExistence type="predicted"/>
<dbReference type="Gene3D" id="1.10.10.60">
    <property type="entry name" value="Homeodomain-like"/>
    <property type="match status" value="1"/>
</dbReference>
<dbReference type="Gene3D" id="1.10.357.10">
    <property type="entry name" value="Tetracycline Repressor, domain 2"/>
    <property type="match status" value="1"/>
</dbReference>
<keyword evidence="6" id="KW-1185">Reference proteome</keyword>
<feature type="domain" description="HTH tetR-type" evidence="4">
    <location>
        <begin position="22"/>
        <end position="82"/>
    </location>
</feature>
<protein>
    <submittedName>
        <fullName evidence="5">TetR family transcriptional regulator</fullName>
    </submittedName>
</protein>
<evidence type="ECO:0000256" key="3">
    <source>
        <dbReference type="SAM" id="MobiDB-lite"/>
    </source>
</evidence>
<organism evidence="5 6">
    <name type="scientific">Pseudonocardia endophytica</name>
    <dbReference type="NCBI Taxonomy" id="401976"/>
    <lineage>
        <taxon>Bacteria</taxon>
        <taxon>Bacillati</taxon>
        <taxon>Actinomycetota</taxon>
        <taxon>Actinomycetes</taxon>
        <taxon>Pseudonocardiales</taxon>
        <taxon>Pseudonocardiaceae</taxon>
        <taxon>Pseudonocardia</taxon>
    </lineage>
</organism>
<dbReference type="PANTHER" id="PTHR30055:SF235">
    <property type="entry name" value="TRANSCRIPTIONAL REGULATORY PROTEIN"/>
    <property type="match status" value="1"/>
</dbReference>
<keyword evidence="1 2" id="KW-0238">DNA-binding</keyword>
<dbReference type="Pfam" id="PF17920">
    <property type="entry name" value="TetR_C_16"/>
    <property type="match status" value="1"/>
</dbReference>
<dbReference type="InterPro" id="IPR001647">
    <property type="entry name" value="HTH_TetR"/>
</dbReference>